<feature type="region of interest" description="Disordered" evidence="1">
    <location>
        <begin position="34"/>
        <end position="72"/>
    </location>
</feature>
<protein>
    <submittedName>
        <fullName evidence="2">Uncharacterized protein</fullName>
    </submittedName>
</protein>
<evidence type="ECO:0000256" key="1">
    <source>
        <dbReference type="SAM" id="MobiDB-lite"/>
    </source>
</evidence>
<gene>
    <name evidence="2" type="ORF">TMSB3V08_LOCUS9379</name>
</gene>
<feature type="region of interest" description="Disordered" evidence="1">
    <location>
        <begin position="122"/>
        <end position="164"/>
    </location>
</feature>
<name>A0A7R9EHC4_9NEOP</name>
<evidence type="ECO:0000313" key="2">
    <source>
        <dbReference type="EMBL" id="CAD7432675.1"/>
    </source>
</evidence>
<proteinExistence type="predicted"/>
<sequence length="211" mass="23581">MKASTKKESPSKRKKLAKNQELITLDNKVVFDVKEKAEVNDKTTEKNEEGKEKEDEDKSPLTKKGDNIKEKKTAELKEYIEAQEEDLIDHVESIVVDELVGSAGEDITSSEPAVKVKKIKKKKPIKTESELSISETTPELSLPSEDKSEPPAATLLKEESTQEQASGVIVFDELGGNVKIKMLFNTPTKKRLDKDVVQRLQGNGVDTIFKR</sequence>
<dbReference type="AlphaFoldDB" id="A0A7R9EHC4"/>
<reference evidence="2" key="1">
    <citation type="submission" date="2020-11" db="EMBL/GenBank/DDBJ databases">
        <authorList>
            <person name="Tran Van P."/>
        </authorList>
    </citation>
    <scope>NUCLEOTIDE SEQUENCE</scope>
</reference>
<dbReference type="EMBL" id="OB795775">
    <property type="protein sequence ID" value="CAD7432675.1"/>
    <property type="molecule type" value="Genomic_DNA"/>
</dbReference>
<accession>A0A7R9EHC4</accession>
<organism evidence="2">
    <name type="scientific">Timema monikensis</name>
    <dbReference type="NCBI Taxonomy" id="170555"/>
    <lineage>
        <taxon>Eukaryota</taxon>
        <taxon>Metazoa</taxon>
        <taxon>Ecdysozoa</taxon>
        <taxon>Arthropoda</taxon>
        <taxon>Hexapoda</taxon>
        <taxon>Insecta</taxon>
        <taxon>Pterygota</taxon>
        <taxon>Neoptera</taxon>
        <taxon>Polyneoptera</taxon>
        <taxon>Phasmatodea</taxon>
        <taxon>Timematodea</taxon>
        <taxon>Timematoidea</taxon>
        <taxon>Timematidae</taxon>
        <taxon>Timema</taxon>
    </lineage>
</organism>
<feature type="compositionally biased region" description="Polar residues" evidence="1">
    <location>
        <begin position="130"/>
        <end position="139"/>
    </location>
</feature>